<protein>
    <submittedName>
        <fullName evidence="2">Uncharacterized protein</fullName>
    </submittedName>
</protein>
<feature type="transmembrane region" description="Helical" evidence="1">
    <location>
        <begin position="6"/>
        <end position="27"/>
    </location>
</feature>
<keyword evidence="1" id="KW-0472">Membrane</keyword>
<dbReference type="AlphaFoldDB" id="A0A6A5Y2Q9"/>
<evidence type="ECO:0000313" key="3">
    <source>
        <dbReference type="Proteomes" id="UP000799778"/>
    </source>
</evidence>
<evidence type="ECO:0000256" key="1">
    <source>
        <dbReference type="SAM" id="Phobius"/>
    </source>
</evidence>
<dbReference type="GeneID" id="54278371"/>
<sequence length="151" mass="17384">MEGVCWTRVLLQVSLLEVSLLCLFPFLPRSQVYLFSLPYLSYCDGWVCLLFPFFFVHWPCTHKSARVVLGRAWLDCISVEQILSNMQGLLFFCMADICLGKYLFRVSVSWEDFAFIGHPGSFRVVRAFEFPSASFQSCAISCPYSILYPPF</sequence>
<feature type="transmembrane region" description="Helical" evidence="1">
    <location>
        <begin position="39"/>
        <end position="58"/>
    </location>
</feature>
<keyword evidence="1" id="KW-1133">Transmembrane helix</keyword>
<reference evidence="2" key="1">
    <citation type="journal article" date="2020" name="Stud. Mycol.">
        <title>101 Dothideomycetes genomes: a test case for predicting lifestyles and emergence of pathogens.</title>
        <authorList>
            <person name="Haridas S."/>
            <person name="Albert R."/>
            <person name="Binder M."/>
            <person name="Bloem J."/>
            <person name="Labutti K."/>
            <person name="Salamov A."/>
            <person name="Andreopoulos B."/>
            <person name="Baker S."/>
            <person name="Barry K."/>
            <person name="Bills G."/>
            <person name="Bluhm B."/>
            <person name="Cannon C."/>
            <person name="Castanera R."/>
            <person name="Culley D."/>
            <person name="Daum C."/>
            <person name="Ezra D."/>
            <person name="Gonzalez J."/>
            <person name="Henrissat B."/>
            <person name="Kuo A."/>
            <person name="Liang C."/>
            <person name="Lipzen A."/>
            <person name="Lutzoni F."/>
            <person name="Magnuson J."/>
            <person name="Mondo S."/>
            <person name="Nolan M."/>
            <person name="Ohm R."/>
            <person name="Pangilinan J."/>
            <person name="Park H.-J."/>
            <person name="Ramirez L."/>
            <person name="Alfaro M."/>
            <person name="Sun H."/>
            <person name="Tritt A."/>
            <person name="Yoshinaga Y."/>
            <person name="Zwiers L.-H."/>
            <person name="Turgeon B."/>
            <person name="Goodwin S."/>
            <person name="Spatafora J."/>
            <person name="Crous P."/>
            <person name="Grigoriev I."/>
        </authorList>
    </citation>
    <scope>NUCLEOTIDE SEQUENCE</scope>
    <source>
        <strain evidence="2">CBS 175.79</strain>
    </source>
</reference>
<accession>A0A6A5Y2Q9</accession>
<dbReference type="EMBL" id="ML978067">
    <property type="protein sequence ID" value="KAF2019832.1"/>
    <property type="molecule type" value="Genomic_DNA"/>
</dbReference>
<dbReference type="RefSeq" id="XP_033388171.1">
    <property type="nucleotide sequence ID" value="XM_033520974.1"/>
</dbReference>
<name>A0A6A5Y2Q9_9PLEO</name>
<keyword evidence="1" id="KW-0812">Transmembrane</keyword>
<evidence type="ECO:0000313" key="2">
    <source>
        <dbReference type="EMBL" id="KAF2019832.1"/>
    </source>
</evidence>
<proteinExistence type="predicted"/>
<organism evidence="2 3">
    <name type="scientific">Aaosphaeria arxii CBS 175.79</name>
    <dbReference type="NCBI Taxonomy" id="1450172"/>
    <lineage>
        <taxon>Eukaryota</taxon>
        <taxon>Fungi</taxon>
        <taxon>Dikarya</taxon>
        <taxon>Ascomycota</taxon>
        <taxon>Pezizomycotina</taxon>
        <taxon>Dothideomycetes</taxon>
        <taxon>Pleosporomycetidae</taxon>
        <taxon>Pleosporales</taxon>
        <taxon>Pleosporales incertae sedis</taxon>
        <taxon>Aaosphaeria</taxon>
    </lineage>
</organism>
<dbReference type="Proteomes" id="UP000799778">
    <property type="component" value="Unassembled WGS sequence"/>
</dbReference>
<gene>
    <name evidence="2" type="ORF">BU24DRAFT_127845</name>
</gene>
<keyword evidence="3" id="KW-1185">Reference proteome</keyword>